<dbReference type="Pfam" id="PF02213">
    <property type="entry name" value="GYF"/>
    <property type="match status" value="1"/>
</dbReference>
<feature type="compositionally biased region" description="Low complexity" evidence="1">
    <location>
        <begin position="1157"/>
        <end position="1169"/>
    </location>
</feature>
<feature type="compositionally biased region" description="Polar residues" evidence="1">
    <location>
        <begin position="1055"/>
        <end position="1078"/>
    </location>
</feature>
<feature type="compositionally biased region" description="Basic and acidic residues" evidence="1">
    <location>
        <begin position="933"/>
        <end position="949"/>
    </location>
</feature>
<feature type="compositionally biased region" description="Polar residues" evidence="1">
    <location>
        <begin position="1775"/>
        <end position="1785"/>
    </location>
</feature>
<feature type="domain" description="GYF" evidence="2">
    <location>
        <begin position="456"/>
        <end position="507"/>
    </location>
</feature>
<dbReference type="SMART" id="SM00444">
    <property type="entry name" value="GYF"/>
    <property type="match status" value="1"/>
</dbReference>
<feature type="compositionally biased region" description="Basic and acidic residues" evidence="1">
    <location>
        <begin position="1235"/>
        <end position="1247"/>
    </location>
</feature>
<feature type="region of interest" description="Disordered" evidence="1">
    <location>
        <begin position="1763"/>
        <end position="1915"/>
    </location>
</feature>
<feature type="compositionally biased region" description="Low complexity" evidence="1">
    <location>
        <begin position="957"/>
        <end position="969"/>
    </location>
</feature>
<dbReference type="EMBL" id="CM007905">
    <property type="protein sequence ID" value="OTF90335.1"/>
    <property type="molecule type" value="Genomic_DNA"/>
</dbReference>
<feature type="region of interest" description="Disordered" evidence="1">
    <location>
        <begin position="2097"/>
        <end position="2199"/>
    </location>
</feature>
<feature type="compositionally biased region" description="Basic and acidic residues" evidence="1">
    <location>
        <begin position="73"/>
        <end position="130"/>
    </location>
</feature>
<accession>A0A251RV36</accession>
<dbReference type="PANTHER" id="PTHR47471">
    <property type="entry name" value="GYF DOMAIN-CONTAINING PROTEIN"/>
    <property type="match status" value="1"/>
</dbReference>
<dbReference type="CDD" id="cd00072">
    <property type="entry name" value="GYF"/>
    <property type="match status" value="1"/>
</dbReference>
<sequence>MAASTNFDSPLHNSQISRDGLGSDSSIPLSPQWLLSKPGENKTGTLTGEGPTSPFPTFGNRMEFMKSPGNDNHTLDSQKKKDVFRPSVLDNRERWRDEERDTTAFVRKDRWREGEKEAGVGDNRKVDRWADNSSGKHYGESRHTPSDKWGDSGNKDANHDQVQRRESKWNTRWGPDDKETDVIHEHDIPREREADNPRPWRSNSALNRARVDPPHQQSPGLNKPTSMFSHGRGRGEHYNPTFSVGRGRGASVGDRGNDDVSPMRYSRTKLLDVYRITDMKAGGMMLDGVVPVPSLTQEEVLEPLALTSPTPEELFILKGIDKGDILSSGAPQIAKDGSGGLNAVDPQSRRTKLGSREDLSLASDNYRDETADSFKPTGESKMPGAPWRSLSIGRGQPNSVDLRDISGDMRPWSQPQKDITNEWSGSSLPNPVIKRQPPGIMDREETRIVSQSSPEDLVLFYKDPQGAIQGPFTGSDIIGWFEAGYFGIDLLVRLANAPQDSPFALLGDVMPHLRAKVRPPPGFSAAKQSEINDESSKVQAGLGEHSMLKNDPVFQHGSSKEAENRFIESLMSGGLSEGMHGYFGNSSSVPARGTESGDNLFQLAKMMQLERQKSSSNPYSLWSGSGLKPDVLQDPAIPQSNMIPNPSNPEFMSILQGLSDRSTPTVNNWSNFPVQGGPGLDPLQDKHFPLQSAFGVPQRPQAQNMPSLSSLQFDNPSGPLTLEKLLSSGLPQDQIISLLQQQQMSQMKPQIPIPTQHPSVLDDYLLLKQQQQKQEQMQQMMRQQLLSQVLKDQHSMQRFGEQSCGPMLTPGLSVPNPSLHDMLQNQVPHMQDTVARMPAVAPQAAVHLPHQLMENTMQQNEGREQEQEMAVDLKTGQNVTIPTSNASFVSDPADNYEKPVVVEAVEHDDILEEPPTDVIEPSAVQSEQSNELHSLEEAKPVEVKKANDKKSKKQKAKAQSSDMAKSASKTQLPKHSGTELTEVNEAEAGETKSSVVIEEDASKSNDVNPQDNDNVQVHSSQRAWKPAPGFKPKSLLEIQQEEQRRAQAQAQAQANASSEMTVSDISTSLKSMNMSTTPWAGVVGHSDHKPMEAKKDSTTSEVSHNQKQNKGQLHEHLAGEVPVKSSEKNSATSDPIEEGNFIETKESKRSRKKSAKAKAAGAKVSVAAAPVEIPVSSSPNEKSKSSRQEKVTVTLPAIPSGPSLGDFVVWKGETVPSSPAPAWSTDSGKTAKHTSLRDILKEQEKKVSSQIPVPTPAQKPQTPAKAAASPIKNMSQSKSKIDDDLFWGPLDHPKQETKGSDFPQLASQGSWAKNTNTPGKGISINRQKSVGGRQETSLSSSPALKGKQDVLAKRSEAMDFRDWCKNECVRLLGTKDTSFLEFCLKQSRSEAEILLKENLGSYDPDHEFIDKFLNYKDFLPSDVLEIAFQSMHGYFGNSSSVPARGTESGDNLFQLAKMMQLERQKSSSNPYSLWSGSGLKPDVLQDPAIPQSNMIPNPSNPEFMSILQGLSDRSTPTVNNWSNFPVQGGPGLDPLQDKHFPLQSAFGVPQRPQTQNMPSLSSLQFDNPSGPLTLEKLLSSGLPQDQIISLLQQQQMSQLKPQIPIPAQHPLVLDDYLLLKQQQQKQEQMQQMMRQQLLSQVLKDQHSMQRFGEQSCGPMLTPGLSVPNPSLHDMLQNQVPHMQDTVARMPAVAPQAAVHLPHQLMENTMQQNEGREQEQEMAVDLKTGQNVTIPTSNASFVSDPADNYEKPVVVEEAVEHDDILEEPPTDVIEPSTVQSEQSNELHSLEEAKPVEVKKANDKKSKKHKAKAQSSDMAKSASKTQLPKHSETELTEVNEAEAGETKSSVVTEEDASKPNDVNPQDNDNVQVHSSQRAWKPAPGFKPKSLLEIQQEEQRRAQAQAQAKASSEMTVSDISTSLKSMNMSTTPWAGVVGHSDHKPMEAKKDLTTTTSEVSHNQKQNKGQLHEHLAGEVPVKSSEKNSATSDLIEEGNFIETKESKRSRKKSAKAKAAGAKVSVAAAPVEIPVSSSPNEKSKSSRQEKVTVTLPAIPSGPSLGDFVVWKGETVPSSPAPAWSTDSGKTAKHTSLRDILKEQEKKVSSQIPVPTPIQKPQTPAKAAASPIKTMSQSKSKIDDDLFWGPLDHPKQETKGSDFPQLASQGSWAKNTNTPGKGISINRQKSVGGRQETSLSSSPALKGKQDVLAKRSEAMDFRDWCKNECVRLLGTKDTSFLEFCLKQSRSEAEILLKENLGSYDPDHEFIDKFLNYKDFLPSDVLEIAFQGGNDQKVSGDFKSVSDGFWDSEIGGSGGKAVVADGGSAKGGGKKKGKKGKKVSPAVLGFNVVSNRIMMGEIETIDD</sequence>
<feature type="compositionally biased region" description="Acidic residues" evidence="1">
    <location>
        <begin position="1832"/>
        <end position="1841"/>
    </location>
</feature>
<feature type="compositionally biased region" description="Low complexity" evidence="1">
    <location>
        <begin position="2010"/>
        <end position="2022"/>
    </location>
</feature>
<feature type="compositionally biased region" description="Low complexity" evidence="1">
    <location>
        <begin position="1256"/>
        <end position="1268"/>
    </location>
</feature>
<evidence type="ECO:0000313" key="4">
    <source>
        <dbReference type="Proteomes" id="UP000215914"/>
    </source>
</evidence>
<gene>
    <name evidence="3" type="ORF">HannXRQ_Chr16g0498501</name>
</gene>
<feature type="compositionally biased region" description="Polar residues" evidence="1">
    <location>
        <begin position="1305"/>
        <end position="1342"/>
    </location>
</feature>
<evidence type="ECO:0000256" key="1">
    <source>
        <dbReference type="SAM" id="MobiDB-lite"/>
    </source>
</evidence>
<feature type="compositionally biased region" description="Polar residues" evidence="1">
    <location>
        <begin position="923"/>
        <end position="932"/>
    </location>
</feature>
<dbReference type="STRING" id="4232.A0A251RV36"/>
<evidence type="ECO:0000313" key="3">
    <source>
        <dbReference type="EMBL" id="OTF90335.1"/>
    </source>
</evidence>
<feature type="compositionally biased region" description="Polar residues" evidence="1">
    <location>
        <begin position="1906"/>
        <end position="1915"/>
    </location>
</feature>
<feature type="compositionally biased region" description="Low complexity" evidence="1">
    <location>
        <begin position="1857"/>
        <end position="1870"/>
    </location>
</feature>
<dbReference type="PANTHER" id="PTHR47471:SF1">
    <property type="entry name" value="PROTEIN ESSENTIAL FOR POTEXVIRUS ACCUMULATION 1"/>
    <property type="match status" value="1"/>
</dbReference>
<dbReference type="FunCoup" id="A0A251RV36">
    <property type="interactions" value="3932"/>
</dbReference>
<feature type="compositionally biased region" description="Low complexity" evidence="1">
    <location>
        <begin position="1005"/>
        <end position="1017"/>
    </location>
</feature>
<feature type="region of interest" description="Disordered" evidence="1">
    <location>
        <begin position="913"/>
        <end position="1197"/>
    </location>
</feature>
<proteinExistence type="predicted"/>
<dbReference type="Proteomes" id="UP000215914">
    <property type="component" value="Chromosome 16"/>
</dbReference>
<feature type="region of interest" description="Disordered" evidence="1">
    <location>
        <begin position="329"/>
        <end position="433"/>
    </location>
</feature>
<feature type="compositionally biased region" description="Polar residues" evidence="1">
    <location>
        <begin position="1099"/>
        <end position="1111"/>
    </location>
</feature>
<dbReference type="InParanoid" id="A0A251RV36"/>
<feature type="compositionally biased region" description="Polar residues" evidence="1">
    <location>
        <begin position="970"/>
        <end position="981"/>
    </location>
</feature>
<feature type="compositionally biased region" description="Polar residues" evidence="1">
    <location>
        <begin position="1949"/>
        <end position="1964"/>
    </location>
</feature>
<reference evidence="4" key="1">
    <citation type="journal article" date="2017" name="Nature">
        <title>The sunflower genome provides insights into oil metabolism, flowering and Asterid evolution.</title>
        <authorList>
            <person name="Badouin H."/>
            <person name="Gouzy J."/>
            <person name="Grassa C.J."/>
            <person name="Murat F."/>
            <person name="Staton S.E."/>
            <person name="Cottret L."/>
            <person name="Lelandais-Briere C."/>
            <person name="Owens G.L."/>
            <person name="Carrere S."/>
            <person name="Mayjonade B."/>
            <person name="Legrand L."/>
            <person name="Gill N."/>
            <person name="Kane N.C."/>
            <person name="Bowers J.E."/>
            <person name="Hubner S."/>
            <person name="Bellec A."/>
            <person name="Berard A."/>
            <person name="Berges H."/>
            <person name="Blanchet N."/>
            <person name="Boniface M.C."/>
            <person name="Brunel D."/>
            <person name="Catrice O."/>
            <person name="Chaidir N."/>
            <person name="Claudel C."/>
            <person name="Donnadieu C."/>
            <person name="Faraut T."/>
            <person name="Fievet G."/>
            <person name="Helmstetter N."/>
            <person name="King M."/>
            <person name="Knapp S.J."/>
            <person name="Lai Z."/>
            <person name="Le Paslier M.C."/>
            <person name="Lippi Y."/>
            <person name="Lorenzon L."/>
            <person name="Mandel J.R."/>
            <person name="Marage G."/>
            <person name="Marchand G."/>
            <person name="Marquand E."/>
            <person name="Bret-Mestries E."/>
            <person name="Morien E."/>
            <person name="Nambeesan S."/>
            <person name="Nguyen T."/>
            <person name="Pegot-Espagnet P."/>
            <person name="Pouilly N."/>
            <person name="Raftis F."/>
            <person name="Sallet E."/>
            <person name="Schiex T."/>
            <person name="Thomas J."/>
            <person name="Vandecasteele C."/>
            <person name="Vares D."/>
            <person name="Vear F."/>
            <person name="Vautrin S."/>
            <person name="Crespi M."/>
            <person name="Mangin B."/>
            <person name="Burke J.M."/>
            <person name="Salse J."/>
            <person name="Munos S."/>
            <person name="Vincourt P."/>
            <person name="Rieseberg L.H."/>
            <person name="Langlade N.B."/>
        </authorList>
    </citation>
    <scope>NUCLEOTIDE SEQUENCE [LARGE SCALE GENOMIC DNA]</scope>
    <source>
        <strain evidence="4">cv. SF193</strain>
    </source>
</reference>
<feature type="compositionally biased region" description="Basic and acidic residues" evidence="1">
    <location>
        <begin position="2034"/>
        <end position="2043"/>
    </location>
</feature>
<feature type="compositionally biased region" description="Polar residues" evidence="1">
    <location>
        <begin position="2158"/>
        <end position="2195"/>
    </location>
</feature>
<feature type="compositionally biased region" description="Polar residues" evidence="1">
    <location>
        <begin position="215"/>
        <end position="224"/>
    </location>
</feature>
<dbReference type="PROSITE" id="PS50829">
    <property type="entry name" value="GYF"/>
    <property type="match status" value="1"/>
</dbReference>
<feature type="compositionally biased region" description="Basic and acidic residues" evidence="1">
    <location>
        <begin position="1085"/>
        <end position="1098"/>
    </location>
</feature>
<dbReference type="Gene3D" id="3.30.1490.40">
    <property type="match status" value="1"/>
</dbReference>
<feature type="compositionally biased region" description="Polar residues" evidence="1">
    <location>
        <begin position="413"/>
        <end position="429"/>
    </location>
</feature>
<feature type="compositionally biased region" description="Basic and acidic residues" evidence="1">
    <location>
        <begin position="1181"/>
        <end position="1190"/>
    </location>
</feature>
<feature type="region of interest" description="Disordered" evidence="1">
    <location>
        <begin position="1943"/>
        <end position="2051"/>
    </location>
</feature>
<feature type="region of interest" description="Disordered" evidence="1">
    <location>
        <begin position="1214"/>
        <end position="1348"/>
    </location>
</feature>
<protein>
    <submittedName>
        <fullName evidence="3">Putative GYF domain-containing protein</fullName>
    </submittedName>
</protein>
<keyword evidence="4" id="KW-1185">Reference proteome</keyword>
<dbReference type="GO" id="GO:0051607">
    <property type="term" value="P:defense response to virus"/>
    <property type="evidence" value="ECO:0000318"/>
    <property type="project" value="GO_Central"/>
</dbReference>
<name>A0A251RV36_HELAN</name>
<feature type="compositionally biased region" description="Basic and acidic residues" evidence="1">
    <location>
        <begin position="354"/>
        <end position="372"/>
    </location>
</feature>
<feature type="compositionally biased region" description="Polar residues" evidence="1">
    <location>
        <begin position="1"/>
        <end position="29"/>
    </location>
</feature>
<dbReference type="InterPro" id="IPR003169">
    <property type="entry name" value="GYF"/>
</dbReference>
<feature type="region of interest" description="Disordered" evidence="1">
    <location>
        <begin position="241"/>
        <end position="261"/>
    </location>
</feature>
<feature type="compositionally biased region" description="Basic and acidic residues" evidence="1">
    <location>
        <begin position="137"/>
        <end position="198"/>
    </location>
</feature>
<organism evidence="3 4">
    <name type="scientific">Helianthus annuus</name>
    <name type="common">Common sunflower</name>
    <dbReference type="NCBI Taxonomy" id="4232"/>
    <lineage>
        <taxon>Eukaryota</taxon>
        <taxon>Viridiplantae</taxon>
        <taxon>Streptophyta</taxon>
        <taxon>Embryophyta</taxon>
        <taxon>Tracheophyta</taxon>
        <taxon>Spermatophyta</taxon>
        <taxon>Magnoliopsida</taxon>
        <taxon>eudicotyledons</taxon>
        <taxon>Gunneridae</taxon>
        <taxon>Pentapetalae</taxon>
        <taxon>asterids</taxon>
        <taxon>campanulids</taxon>
        <taxon>Asterales</taxon>
        <taxon>Asteraceae</taxon>
        <taxon>Asteroideae</taxon>
        <taxon>Heliantheae alliance</taxon>
        <taxon>Heliantheae</taxon>
        <taxon>Helianthus</taxon>
    </lineage>
</organism>
<feature type="region of interest" description="Disordered" evidence="1">
    <location>
        <begin position="1"/>
        <end position="224"/>
    </location>
</feature>
<feature type="compositionally biased region" description="Basic and acidic residues" evidence="1">
    <location>
        <begin position="1786"/>
        <end position="1802"/>
    </location>
</feature>
<dbReference type="InterPro" id="IPR035445">
    <property type="entry name" value="GYF-like_dom_sf"/>
</dbReference>
<dbReference type="SUPFAM" id="SSF55277">
    <property type="entry name" value="GYF domain"/>
    <property type="match status" value="1"/>
</dbReference>
<evidence type="ECO:0000259" key="2">
    <source>
        <dbReference type="PROSITE" id="PS50829"/>
    </source>
</evidence>